<comment type="caution">
    <text evidence="1">The sequence shown here is derived from an EMBL/GenBank/DDBJ whole genome shotgun (WGS) entry which is preliminary data.</text>
</comment>
<reference evidence="1 2" key="1">
    <citation type="submission" date="2016-10" db="EMBL/GenBank/DDBJ databases">
        <title>The genome of Paramicrosporidium saccamoebae is the missing link in understanding Cryptomycota and Microsporidia evolution.</title>
        <authorList>
            <person name="Quandt C.A."/>
            <person name="Beaudet D."/>
            <person name="Corsaro D."/>
            <person name="Michel R."/>
            <person name="Corradi N."/>
            <person name="James T."/>
        </authorList>
    </citation>
    <scope>NUCLEOTIDE SEQUENCE [LARGE SCALE GENOMIC DNA]</scope>
    <source>
        <strain evidence="1 2">KSL3</strain>
    </source>
</reference>
<protein>
    <submittedName>
        <fullName evidence="1">Uncharacterized protein</fullName>
    </submittedName>
</protein>
<keyword evidence="2" id="KW-1185">Reference proteome</keyword>
<accession>A0A2H9TKD6</accession>
<name>A0A2H9TKD6_9FUNG</name>
<dbReference type="EMBL" id="MTSL01000135">
    <property type="protein sequence ID" value="PJF18213.1"/>
    <property type="molecule type" value="Genomic_DNA"/>
</dbReference>
<gene>
    <name evidence="1" type="ORF">PSACC_01973</name>
</gene>
<organism evidence="1 2">
    <name type="scientific">Paramicrosporidium saccamoebae</name>
    <dbReference type="NCBI Taxonomy" id="1246581"/>
    <lineage>
        <taxon>Eukaryota</taxon>
        <taxon>Fungi</taxon>
        <taxon>Fungi incertae sedis</taxon>
        <taxon>Cryptomycota</taxon>
        <taxon>Cryptomycota incertae sedis</taxon>
        <taxon>Paramicrosporidium</taxon>
    </lineage>
</organism>
<dbReference type="AlphaFoldDB" id="A0A2H9TKD6"/>
<evidence type="ECO:0000313" key="1">
    <source>
        <dbReference type="EMBL" id="PJF18213.1"/>
    </source>
</evidence>
<dbReference type="Proteomes" id="UP000240830">
    <property type="component" value="Unassembled WGS sequence"/>
</dbReference>
<evidence type="ECO:0000313" key="2">
    <source>
        <dbReference type="Proteomes" id="UP000240830"/>
    </source>
</evidence>
<proteinExistence type="predicted"/>
<sequence>MRLIVLMLIALVMAHEEEDPIMRAVEQALGLLQQQHRPHVEEQKTTRSKRLYKQWELFVSVTPCQYSVCVQTPTVRRYSANMKCTLVFFALLVLARASYGGYGGYDGDDGDDTYEGYGSYDDYGSMKQHEEDEDNLNLSFLDF</sequence>